<name>A0A6A6Q9W4_9PEZI</name>
<evidence type="ECO:0000313" key="2">
    <source>
        <dbReference type="EMBL" id="KAF2488891.1"/>
    </source>
</evidence>
<dbReference type="Proteomes" id="UP000799750">
    <property type="component" value="Unassembled WGS sequence"/>
</dbReference>
<evidence type="ECO:0000313" key="3">
    <source>
        <dbReference type="Proteomes" id="UP000799750"/>
    </source>
</evidence>
<dbReference type="EMBL" id="MU004200">
    <property type="protein sequence ID" value="KAF2488891.1"/>
    <property type="molecule type" value="Genomic_DNA"/>
</dbReference>
<reference evidence="2" key="1">
    <citation type="journal article" date="2020" name="Stud. Mycol.">
        <title>101 Dothideomycetes genomes: a test case for predicting lifestyles and emergence of pathogens.</title>
        <authorList>
            <person name="Haridas S."/>
            <person name="Albert R."/>
            <person name="Binder M."/>
            <person name="Bloem J."/>
            <person name="Labutti K."/>
            <person name="Salamov A."/>
            <person name="Andreopoulos B."/>
            <person name="Baker S."/>
            <person name="Barry K."/>
            <person name="Bills G."/>
            <person name="Bluhm B."/>
            <person name="Cannon C."/>
            <person name="Castanera R."/>
            <person name="Culley D."/>
            <person name="Daum C."/>
            <person name="Ezra D."/>
            <person name="Gonzalez J."/>
            <person name="Henrissat B."/>
            <person name="Kuo A."/>
            <person name="Liang C."/>
            <person name="Lipzen A."/>
            <person name="Lutzoni F."/>
            <person name="Magnuson J."/>
            <person name="Mondo S."/>
            <person name="Nolan M."/>
            <person name="Ohm R."/>
            <person name="Pangilinan J."/>
            <person name="Park H.-J."/>
            <person name="Ramirez L."/>
            <person name="Alfaro M."/>
            <person name="Sun H."/>
            <person name="Tritt A."/>
            <person name="Yoshinaga Y."/>
            <person name="Zwiers L.-H."/>
            <person name="Turgeon B."/>
            <person name="Goodwin S."/>
            <person name="Spatafora J."/>
            <person name="Crous P."/>
            <person name="Grigoriev I."/>
        </authorList>
    </citation>
    <scope>NUCLEOTIDE SEQUENCE</scope>
    <source>
        <strain evidence="2">CBS 269.34</strain>
    </source>
</reference>
<evidence type="ECO:0000256" key="1">
    <source>
        <dbReference type="SAM" id="Phobius"/>
    </source>
</evidence>
<accession>A0A6A6Q9W4</accession>
<protein>
    <submittedName>
        <fullName evidence="2">Uncharacterized protein</fullName>
    </submittedName>
</protein>
<keyword evidence="1" id="KW-0472">Membrane</keyword>
<gene>
    <name evidence="2" type="ORF">BU16DRAFT_215840</name>
</gene>
<dbReference type="AlphaFoldDB" id="A0A6A6Q9W4"/>
<keyword evidence="1" id="KW-0812">Transmembrane</keyword>
<keyword evidence="1" id="KW-1133">Transmembrane helix</keyword>
<organism evidence="2 3">
    <name type="scientific">Lophium mytilinum</name>
    <dbReference type="NCBI Taxonomy" id="390894"/>
    <lineage>
        <taxon>Eukaryota</taxon>
        <taxon>Fungi</taxon>
        <taxon>Dikarya</taxon>
        <taxon>Ascomycota</taxon>
        <taxon>Pezizomycotina</taxon>
        <taxon>Dothideomycetes</taxon>
        <taxon>Pleosporomycetidae</taxon>
        <taxon>Mytilinidiales</taxon>
        <taxon>Mytilinidiaceae</taxon>
        <taxon>Lophium</taxon>
    </lineage>
</organism>
<proteinExistence type="predicted"/>
<feature type="transmembrane region" description="Helical" evidence="1">
    <location>
        <begin position="38"/>
        <end position="61"/>
    </location>
</feature>
<keyword evidence="3" id="KW-1185">Reference proteome</keyword>
<sequence>MWMEVVEPCLCFQSIVSSHGHRDREKGLEDDYFIEQELIAFLQAWAVPLIVFSLFKLVFLLI</sequence>